<keyword evidence="4" id="KW-0231">Viral genome packaging</keyword>
<keyword evidence="1" id="KW-1188">Viral release from host cell</keyword>
<evidence type="ECO:0000256" key="1">
    <source>
        <dbReference type="ARBA" id="ARBA00022612"/>
    </source>
</evidence>
<feature type="domain" description="Terminase large subunit gp17-like C-terminal" evidence="5">
    <location>
        <begin position="309"/>
        <end position="448"/>
    </location>
</feature>
<gene>
    <name evidence="6" type="ORF">UFOVP104_44</name>
    <name evidence="7" type="ORF">UFOVP271_24</name>
</gene>
<keyword evidence="2" id="KW-0547">Nucleotide-binding</keyword>
<sequence>MNTKDIIRGELYSSFELFTRYFFKERQKRKFVLGEHHKIIIDALERVQKGKCKRLIINIAPRYGKTELAVKNFIAHSLAINPKAKFIHLSYSDQLALDNSEEVKDLICSDEYQELFPYVKIKADSRAKNKWYTTQGGGVLARSSSGQVTGFGAGNVDDEDEEFLNSKFGGAIIIDDPIKPDDADSETLRNKVNQKFDTTIRNRVNSRNTPIIVIMQRLNELDLCGYLIDKEPDEWEVISLPCIKDDGTALWEFKHTIKELEELKRINPWVFGTQYLQNPIPKEGLLFKRESLNLTDNIDLSKVEHYLAYIDVATSKGGDYHSCLIGAIINKKLYIVDCVFTNEEAQVNVQKTALLLNKYNPEFCRIESNGAGALYKHMLEPHVNETQLLNVHSTQNKQTRIFQGSGWVKDNCVFLNNSIVGSEYHNFFRQFTTYLMDGSSKNDDAPDSVHGLSSMARSFYKDSFND</sequence>
<dbReference type="InterPro" id="IPR035421">
    <property type="entry name" value="Terminase_6C"/>
</dbReference>
<evidence type="ECO:0000259" key="5">
    <source>
        <dbReference type="Pfam" id="PF17289"/>
    </source>
</evidence>
<evidence type="ECO:0000256" key="2">
    <source>
        <dbReference type="ARBA" id="ARBA00022741"/>
    </source>
</evidence>
<protein>
    <submittedName>
        <fullName evidence="7">Terminase RNaseH-like domain containing protein</fullName>
    </submittedName>
</protein>
<reference evidence="7" key="1">
    <citation type="submission" date="2020-04" db="EMBL/GenBank/DDBJ databases">
        <authorList>
            <person name="Chiriac C."/>
            <person name="Salcher M."/>
            <person name="Ghai R."/>
            <person name="Kavagutti S V."/>
        </authorList>
    </citation>
    <scope>NUCLEOTIDE SEQUENCE</scope>
</reference>
<evidence type="ECO:0000313" key="6">
    <source>
        <dbReference type="EMBL" id="CAB4128504.1"/>
    </source>
</evidence>
<dbReference type="EMBL" id="LR796281">
    <property type="protein sequence ID" value="CAB4134161.1"/>
    <property type="molecule type" value="Genomic_DNA"/>
</dbReference>
<evidence type="ECO:0000313" key="7">
    <source>
        <dbReference type="EMBL" id="CAB4134161.1"/>
    </source>
</evidence>
<dbReference type="Gene3D" id="3.30.420.240">
    <property type="match status" value="1"/>
</dbReference>
<keyword evidence="3" id="KW-0067">ATP-binding</keyword>
<accession>A0A6J5LJ23</accession>
<dbReference type="GO" id="GO:0005524">
    <property type="term" value="F:ATP binding"/>
    <property type="evidence" value="ECO:0007669"/>
    <property type="project" value="UniProtKB-KW"/>
</dbReference>
<evidence type="ECO:0000256" key="3">
    <source>
        <dbReference type="ARBA" id="ARBA00022840"/>
    </source>
</evidence>
<dbReference type="EMBL" id="LR796219">
    <property type="protein sequence ID" value="CAB4128504.1"/>
    <property type="molecule type" value="Genomic_DNA"/>
</dbReference>
<organism evidence="7">
    <name type="scientific">uncultured Caudovirales phage</name>
    <dbReference type="NCBI Taxonomy" id="2100421"/>
    <lineage>
        <taxon>Viruses</taxon>
        <taxon>Duplodnaviria</taxon>
        <taxon>Heunggongvirae</taxon>
        <taxon>Uroviricota</taxon>
        <taxon>Caudoviricetes</taxon>
        <taxon>Peduoviridae</taxon>
        <taxon>Maltschvirus</taxon>
        <taxon>Maltschvirus maltsch</taxon>
    </lineage>
</organism>
<evidence type="ECO:0000256" key="4">
    <source>
        <dbReference type="ARBA" id="ARBA00023219"/>
    </source>
</evidence>
<dbReference type="Pfam" id="PF17289">
    <property type="entry name" value="Terminase_6C"/>
    <property type="match status" value="1"/>
</dbReference>
<proteinExistence type="predicted"/>
<name>A0A6J5LJ23_9CAUD</name>